<organism evidence="4 5">
    <name type="scientific">Periophthalmus magnuspinnatus</name>
    <dbReference type="NCBI Taxonomy" id="409849"/>
    <lineage>
        <taxon>Eukaryota</taxon>
        <taxon>Metazoa</taxon>
        <taxon>Chordata</taxon>
        <taxon>Craniata</taxon>
        <taxon>Vertebrata</taxon>
        <taxon>Euteleostomi</taxon>
        <taxon>Actinopterygii</taxon>
        <taxon>Neopterygii</taxon>
        <taxon>Teleostei</taxon>
        <taxon>Neoteleostei</taxon>
        <taxon>Acanthomorphata</taxon>
        <taxon>Gobiaria</taxon>
        <taxon>Gobiiformes</taxon>
        <taxon>Gobioidei</taxon>
        <taxon>Gobiidae</taxon>
        <taxon>Oxudercinae</taxon>
        <taxon>Periophthalmus</taxon>
    </lineage>
</organism>
<dbReference type="Proteomes" id="UP000261520">
    <property type="component" value="Unplaced"/>
</dbReference>
<feature type="region of interest" description="Disordered" evidence="3">
    <location>
        <begin position="238"/>
        <end position="359"/>
    </location>
</feature>
<accession>A0A3B3ZBR6</accession>
<dbReference type="InterPro" id="IPR029063">
    <property type="entry name" value="SAM-dependent_MTases_sf"/>
</dbReference>
<reference evidence="4" key="2">
    <citation type="submission" date="2025-09" db="UniProtKB">
        <authorList>
            <consortium name="Ensembl"/>
        </authorList>
    </citation>
    <scope>IDENTIFICATION</scope>
</reference>
<dbReference type="STRING" id="409849.ENSPMGP00000001836"/>
<feature type="compositionally biased region" description="Polar residues" evidence="3">
    <location>
        <begin position="350"/>
        <end position="359"/>
    </location>
</feature>
<dbReference type="CDD" id="cd02440">
    <property type="entry name" value="AdoMet_MTases"/>
    <property type="match status" value="1"/>
</dbReference>
<evidence type="ECO:0000256" key="2">
    <source>
        <dbReference type="ARBA" id="ARBA00022691"/>
    </source>
</evidence>
<proteinExistence type="predicted"/>
<dbReference type="PANTHER" id="PTHR14614">
    <property type="entry name" value="HEPATOCELLULAR CARCINOMA-ASSOCIATED ANTIGEN"/>
    <property type="match status" value="1"/>
</dbReference>
<keyword evidence="5" id="KW-1185">Reference proteome</keyword>
<dbReference type="Gene3D" id="3.40.50.150">
    <property type="entry name" value="Vaccinia Virus protein VP39"/>
    <property type="match status" value="1"/>
</dbReference>
<keyword evidence="2" id="KW-0949">S-adenosyl-L-methionine</keyword>
<evidence type="ECO:0000256" key="3">
    <source>
        <dbReference type="SAM" id="MobiDB-lite"/>
    </source>
</evidence>
<dbReference type="PANTHER" id="PTHR14614:SF13">
    <property type="entry name" value="PROTEIN-LYSINE METHYLTRANSFERASE METTL21C"/>
    <property type="match status" value="1"/>
</dbReference>
<feature type="compositionally biased region" description="Acidic residues" evidence="3">
    <location>
        <begin position="309"/>
        <end position="344"/>
    </location>
</feature>
<evidence type="ECO:0000313" key="5">
    <source>
        <dbReference type="Proteomes" id="UP000261520"/>
    </source>
</evidence>
<keyword evidence="1" id="KW-0489">Methyltransferase</keyword>
<name>A0A3B3ZBR6_9GOBI</name>
<sequence>MSSRGAPGQKKDSFKQPHSLWRVLLLVCCCAKQQSSWTPSFFYRMDREMHHFVGQDILIREAQDSFAATTWPAASALCRYLERHHTELNLVDKAVLEIGSGTGLVSIVAALLGAWVTATDLPDALGNLRVNLSKNTRGKSRHTPQVAALSWSFNLESTYPTSVYHYDYVLGADIVYHHDFLKELLATMKHFCQPGTKLLWANKMRMETDLEFVQKFKKTFDTKVVFEEGDMKIFMATHREDGEEEAEDLNAKSTCEREMQVQSEEETEDEEEVEGNDDEDVNAGVLTGPDGEFEKEDDVEKVDAAVERSEEEVTLSDTDKDSEETEDEEEDEEEEEEGEGNDEEDKNKEPTNSPDQGQS</sequence>
<dbReference type="GO" id="GO:0032259">
    <property type="term" value="P:methylation"/>
    <property type="evidence" value="ECO:0007669"/>
    <property type="project" value="UniProtKB-KW"/>
</dbReference>
<evidence type="ECO:0000313" key="4">
    <source>
        <dbReference type="Ensembl" id="ENSPMGP00000001836.1"/>
    </source>
</evidence>
<feature type="compositionally biased region" description="Acidic residues" evidence="3">
    <location>
        <begin position="263"/>
        <end position="281"/>
    </location>
</feature>
<feature type="compositionally biased region" description="Acidic residues" evidence="3">
    <location>
        <begin position="291"/>
        <end position="300"/>
    </location>
</feature>
<dbReference type="Pfam" id="PF10294">
    <property type="entry name" value="Methyltransf_16"/>
    <property type="match status" value="1"/>
</dbReference>
<dbReference type="SUPFAM" id="SSF53335">
    <property type="entry name" value="S-adenosyl-L-methionine-dependent methyltransferases"/>
    <property type="match status" value="1"/>
</dbReference>
<protein>
    <submittedName>
        <fullName evidence="4">Uncharacterized protein</fullName>
    </submittedName>
</protein>
<keyword evidence="1" id="KW-0808">Transferase</keyword>
<evidence type="ECO:0000256" key="1">
    <source>
        <dbReference type="ARBA" id="ARBA00022603"/>
    </source>
</evidence>
<dbReference type="AlphaFoldDB" id="A0A3B3ZBR6"/>
<reference evidence="4" key="1">
    <citation type="submission" date="2025-08" db="UniProtKB">
        <authorList>
            <consortium name="Ensembl"/>
        </authorList>
    </citation>
    <scope>IDENTIFICATION</scope>
</reference>
<dbReference type="GO" id="GO:0008168">
    <property type="term" value="F:methyltransferase activity"/>
    <property type="evidence" value="ECO:0007669"/>
    <property type="project" value="UniProtKB-KW"/>
</dbReference>
<dbReference type="InterPro" id="IPR019410">
    <property type="entry name" value="Methyltransf_16"/>
</dbReference>
<dbReference type="Ensembl" id="ENSPMGT00000001960.1">
    <property type="protein sequence ID" value="ENSPMGP00000001836.1"/>
    <property type="gene ID" value="ENSPMGG00000001650.1"/>
</dbReference>